<dbReference type="OrthoDB" id="391735at2"/>
<dbReference type="CDD" id="cd00531">
    <property type="entry name" value="NTF2_like"/>
    <property type="match status" value="1"/>
</dbReference>
<proteinExistence type="predicted"/>
<protein>
    <submittedName>
        <fullName evidence="2">Nuclear transport factor 2 family protein</fullName>
    </submittedName>
</protein>
<dbReference type="EMBL" id="SWBQ01000002">
    <property type="protein sequence ID" value="TKC07664.1"/>
    <property type="molecule type" value="Genomic_DNA"/>
</dbReference>
<gene>
    <name evidence="2" type="ORF">FA047_10540</name>
</gene>
<dbReference type="Pfam" id="PF12680">
    <property type="entry name" value="SnoaL_2"/>
    <property type="match status" value="1"/>
</dbReference>
<evidence type="ECO:0000313" key="2">
    <source>
        <dbReference type="EMBL" id="TKC07664.1"/>
    </source>
</evidence>
<evidence type="ECO:0000313" key="3">
    <source>
        <dbReference type="Proteomes" id="UP000307244"/>
    </source>
</evidence>
<dbReference type="AlphaFoldDB" id="A0A4U1CQF6"/>
<keyword evidence="3" id="KW-1185">Reference proteome</keyword>
<feature type="domain" description="SnoaL-like" evidence="1">
    <location>
        <begin position="10"/>
        <end position="109"/>
    </location>
</feature>
<reference evidence="2 3" key="1">
    <citation type="submission" date="2019-04" db="EMBL/GenBank/DDBJ databases">
        <title>Pedobacter sp. RP-3-15 sp. nov., isolated from Arctic soil.</title>
        <authorList>
            <person name="Dahal R.H."/>
            <person name="Kim D.-U."/>
        </authorList>
    </citation>
    <scope>NUCLEOTIDE SEQUENCE [LARGE SCALE GENOMIC DNA]</scope>
    <source>
        <strain evidence="2 3">RP-3-15</strain>
    </source>
</reference>
<sequence>MNSNEELINHFYLNFQQKDVQAMQNCYADNATFSDPVFTNLDAQQVRAMWAMLIKNGKDMRMQFRNVKGTDTGATAEWDAWYTFSLTGNKVLNRIKASFEIRDGKIVAHRDHFSFYNWSRQALGFTGLLLGWTSFLRDKISKTAKKNLENFMASVKS</sequence>
<organism evidence="2 3">
    <name type="scientific">Pedobacter frigoris</name>
    <dbReference type="NCBI Taxonomy" id="2571272"/>
    <lineage>
        <taxon>Bacteria</taxon>
        <taxon>Pseudomonadati</taxon>
        <taxon>Bacteroidota</taxon>
        <taxon>Sphingobacteriia</taxon>
        <taxon>Sphingobacteriales</taxon>
        <taxon>Sphingobacteriaceae</taxon>
        <taxon>Pedobacter</taxon>
    </lineage>
</organism>
<comment type="caution">
    <text evidence="2">The sequence shown here is derived from an EMBL/GenBank/DDBJ whole genome shotgun (WGS) entry which is preliminary data.</text>
</comment>
<dbReference type="Gene3D" id="3.10.450.50">
    <property type="match status" value="1"/>
</dbReference>
<name>A0A4U1CQF6_9SPHI</name>
<dbReference type="SUPFAM" id="SSF54427">
    <property type="entry name" value="NTF2-like"/>
    <property type="match status" value="1"/>
</dbReference>
<evidence type="ECO:0000259" key="1">
    <source>
        <dbReference type="Pfam" id="PF12680"/>
    </source>
</evidence>
<dbReference type="Proteomes" id="UP000307244">
    <property type="component" value="Unassembled WGS sequence"/>
</dbReference>
<dbReference type="InterPro" id="IPR037401">
    <property type="entry name" value="SnoaL-like"/>
</dbReference>
<accession>A0A4U1CQF6</accession>
<dbReference type="InterPro" id="IPR032710">
    <property type="entry name" value="NTF2-like_dom_sf"/>
</dbReference>
<dbReference type="RefSeq" id="WP_136835993.1">
    <property type="nucleotide sequence ID" value="NZ_SWBQ01000002.1"/>
</dbReference>